<evidence type="ECO:0008006" key="4">
    <source>
        <dbReference type="Google" id="ProtNLM"/>
    </source>
</evidence>
<feature type="region of interest" description="Disordered" evidence="1">
    <location>
        <begin position="392"/>
        <end position="411"/>
    </location>
</feature>
<feature type="compositionally biased region" description="Basic and acidic residues" evidence="1">
    <location>
        <begin position="266"/>
        <end position="293"/>
    </location>
</feature>
<accession>A0AAN9A777</accession>
<keyword evidence="3" id="KW-1185">Reference proteome</keyword>
<name>A0AAN9A777_HALRR</name>
<proteinExistence type="predicted"/>
<feature type="compositionally biased region" description="Basic and acidic residues" evidence="1">
    <location>
        <begin position="392"/>
        <end position="401"/>
    </location>
</feature>
<protein>
    <recommendedName>
        <fullName evidence="4">Cell death regulator Aven</fullName>
    </recommendedName>
</protein>
<dbReference type="PANTHER" id="PTHR16524:SF2">
    <property type="entry name" value="CELL DEATH REGULATOR AVEN"/>
    <property type="match status" value="1"/>
</dbReference>
<sequence>MPDRRQQRRQRVRQEAGGDRSVGASNREPVKQEPLQSNNSKSQKQGATGIAYAEAKEYESVTIMPDKETAEPQKYKRREILNNWLRYEDLPPEEPDDGEDYMVGEDFTTILEQQVNVGGHMMLKGETLWDDTESNILRSHGLGALHVADLVAAINTIPLQVQLNIPETVLPDSVIEFYSNLADDNRKVYQPNTSFSDSLDVNEKLLQSLKLSDDDSVNLASESVKNESQLKNAVDVALTLTEAFAPEPDDADLDLLVREPGLEELVENKQEGTTQLKEESIEKEPKPVKELSPVRDQTPLRDPSIEKPTILPLQNEFKTDTCLVSSVKDEIDQLSKQRESVKEKSPTFNFGLPKTDVTNTSMNFSLPKQDLSSDNQANAIIANALKDVDLGMPSKEEEKIPKGPSVDLDAPIEQTKPVLLISKTEEEDLEDWLDSVLDD</sequence>
<evidence type="ECO:0000256" key="1">
    <source>
        <dbReference type="SAM" id="MobiDB-lite"/>
    </source>
</evidence>
<dbReference type="AlphaFoldDB" id="A0AAN9A777"/>
<dbReference type="Proteomes" id="UP001381693">
    <property type="component" value="Unassembled WGS sequence"/>
</dbReference>
<reference evidence="2 3" key="1">
    <citation type="submission" date="2023-11" db="EMBL/GenBank/DDBJ databases">
        <title>Halocaridina rubra genome assembly.</title>
        <authorList>
            <person name="Smith C."/>
        </authorList>
    </citation>
    <scope>NUCLEOTIDE SEQUENCE [LARGE SCALE GENOMIC DNA]</scope>
    <source>
        <strain evidence="2">EP-1</strain>
        <tissue evidence="2">Whole</tissue>
    </source>
</reference>
<dbReference type="PANTHER" id="PTHR16524">
    <property type="entry name" value="CELL DEATH REGULATOR AVEN"/>
    <property type="match status" value="1"/>
</dbReference>
<feature type="region of interest" description="Disordered" evidence="1">
    <location>
        <begin position="266"/>
        <end position="306"/>
    </location>
</feature>
<feature type="compositionally biased region" description="Polar residues" evidence="1">
    <location>
        <begin position="34"/>
        <end position="46"/>
    </location>
</feature>
<dbReference type="GO" id="GO:0010972">
    <property type="term" value="P:negative regulation of G2/M transition of mitotic cell cycle"/>
    <property type="evidence" value="ECO:0007669"/>
    <property type="project" value="TreeGrafter"/>
</dbReference>
<dbReference type="InterPro" id="IPR026187">
    <property type="entry name" value="Aven"/>
</dbReference>
<dbReference type="EMBL" id="JAXCGZ010013498">
    <property type="protein sequence ID" value="KAK7072427.1"/>
    <property type="molecule type" value="Genomic_DNA"/>
</dbReference>
<feature type="region of interest" description="Disordered" evidence="1">
    <location>
        <begin position="1"/>
        <end position="51"/>
    </location>
</feature>
<organism evidence="2 3">
    <name type="scientific">Halocaridina rubra</name>
    <name type="common">Hawaiian red shrimp</name>
    <dbReference type="NCBI Taxonomy" id="373956"/>
    <lineage>
        <taxon>Eukaryota</taxon>
        <taxon>Metazoa</taxon>
        <taxon>Ecdysozoa</taxon>
        <taxon>Arthropoda</taxon>
        <taxon>Crustacea</taxon>
        <taxon>Multicrustacea</taxon>
        <taxon>Malacostraca</taxon>
        <taxon>Eumalacostraca</taxon>
        <taxon>Eucarida</taxon>
        <taxon>Decapoda</taxon>
        <taxon>Pleocyemata</taxon>
        <taxon>Caridea</taxon>
        <taxon>Atyoidea</taxon>
        <taxon>Atyidae</taxon>
        <taxon>Halocaridina</taxon>
    </lineage>
</organism>
<gene>
    <name evidence="2" type="ORF">SK128_004686</name>
</gene>
<evidence type="ECO:0000313" key="2">
    <source>
        <dbReference type="EMBL" id="KAK7072427.1"/>
    </source>
</evidence>
<comment type="caution">
    <text evidence="2">The sequence shown here is derived from an EMBL/GenBank/DDBJ whole genome shotgun (WGS) entry which is preliminary data.</text>
</comment>
<evidence type="ECO:0000313" key="3">
    <source>
        <dbReference type="Proteomes" id="UP001381693"/>
    </source>
</evidence>
<feature type="compositionally biased region" description="Basic residues" evidence="1">
    <location>
        <begin position="1"/>
        <end position="11"/>
    </location>
</feature>